<feature type="non-terminal residue" evidence="1">
    <location>
        <position position="71"/>
    </location>
</feature>
<proteinExistence type="predicted"/>
<reference evidence="1" key="1">
    <citation type="journal article" date="2014" name="Front. Microbiol.">
        <title>High frequency of phylogenetically diverse reductive dehalogenase-homologous genes in deep subseafloor sedimentary metagenomes.</title>
        <authorList>
            <person name="Kawai M."/>
            <person name="Futagami T."/>
            <person name="Toyoda A."/>
            <person name="Takaki Y."/>
            <person name="Nishi S."/>
            <person name="Hori S."/>
            <person name="Arai W."/>
            <person name="Tsubouchi T."/>
            <person name="Morono Y."/>
            <person name="Uchiyama I."/>
            <person name="Ito T."/>
            <person name="Fujiyama A."/>
            <person name="Inagaki F."/>
            <person name="Takami H."/>
        </authorList>
    </citation>
    <scope>NUCLEOTIDE SEQUENCE</scope>
    <source>
        <strain evidence="1">Expedition CK06-06</strain>
    </source>
</reference>
<gene>
    <name evidence="1" type="ORF">S03H2_29184</name>
</gene>
<dbReference type="EMBL" id="BARU01017603">
    <property type="protein sequence ID" value="GAH61306.1"/>
    <property type="molecule type" value="Genomic_DNA"/>
</dbReference>
<accession>X1GTR2</accession>
<name>X1GTR2_9ZZZZ</name>
<evidence type="ECO:0000313" key="1">
    <source>
        <dbReference type="EMBL" id="GAH61306.1"/>
    </source>
</evidence>
<dbReference type="AlphaFoldDB" id="X1GTR2"/>
<sequence>MPPRLNSRYQYARAFQDEDENWYLEVPTPFRFAGQKDDKPYYVTPGDTLHILAYRFFRGFPRSQRLWRAIA</sequence>
<comment type="caution">
    <text evidence="1">The sequence shown here is derived from an EMBL/GenBank/DDBJ whole genome shotgun (WGS) entry which is preliminary data.</text>
</comment>
<organism evidence="1">
    <name type="scientific">marine sediment metagenome</name>
    <dbReference type="NCBI Taxonomy" id="412755"/>
    <lineage>
        <taxon>unclassified sequences</taxon>
        <taxon>metagenomes</taxon>
        <taxon>ecological metagenomes</taxon>
    </lineage>
</organism>
<protein>
    <submittedName>
        <fullName evidence="1">Uncharacterized protein</fullName>
    </submittedName>
</protein>